<dbReference type="Gene3D" id="1.50.10.10">
    <property type="match status" value="1"/>
</dbReference>
<evidence type="ECO:0000313" key="1">
    <source>
        <dbReference type="EMBL" id="KAJ3436535.1"/>
    </source>
</evidence>
<dbReference type="AlphaFoldDB" id="A0AAV7Z5W8"/>
<dbReference type="SUPFAM" id="SSF48208">
    <property type="entry name" value="Six-hairpin glycosidases"/>
    <property type="match status" value="1"/>
</dbReference>
<dbReference type="GO" id="GO:0004553">
    <property type="term" value="F:hydrolase activity, hydrolyzing O-glycosyl compounds"/>
    <property type="evidence" value="ECO:0007669"/>
    <property type="project" value="TreeGrafter"/>
</dbReference>
<organism evidence="1 2">
    <name type="scientific">Anaeramoeba flamelloides</name>
    <dbReference type="NCBI Taxonomy" id="1746091"/>
    <lineage>
        <taxon>Eukaryota</taxon>
        <taxon>Metamonada</taxon>
        <taxon>Anaeramoebidae</taxon>
        <taxon>Anaeramoeba</taxon>
    </lineage>
</organism>
<dbReference type="PANTHER" id="PTHR31616:SF0">
    <property type="entry name" value="GLUCAN 1,4-ALPHA-GLUCOSIDASE"/>
    <property type="match status" value="1"/>
</dbReference>
<name>A0AAV7Z5W8_9EUKA</name>
<dbReference type="InterPro" id="IPR008928">
    <property type="entry name" value="6-hairpin_glycosidase_sf"/>
</dbReference>
<dbReference type="InterPro" id="IPR012341">
    <property type="entry name" value="6hp_glycosidase-like_sf"/>
</dbReference>
<comment type="caution">
    <text evidence="1">The sequence shown here is derived from an EMBL/GenBank/DDBJ whole genome shotgun (WGS) entry which is preliminary data.</text>
</comment>
<sequence length="676" mass="74889">MLTNWQDHMLSFAAARNCPEKAPVRYPGINGYYSSKFGYKSSELSYDSFALSSSSMKTDDPSYISGSTVGGGWIDKSGTFTSVYDTYKSNPMPIEIQRKVTMPPKKEMYLIEYVLTNKGGSDQSGTILDFLGSGDQSHTGNHPYSYNCAHGIFDSSSNALFLDQTGCASGVVAAGPLKATLLKENVCVGNGSKNTESNPLMVFNKNSGKLNGAVEFWGDRVGAGSTFDYDLCAGCSASFWFYRSEHETLAEAKSFAAQMMNTDPQALIDDNNASYQDWLSKAKKPNFNGNSDQEALYYNSLVTLKNAQNPTRGAIASSFHPLYGYKVWSRDSTFAALIFDSAGYHDEALFFLKWASGAVLRDDGFFHTCYDVFTGKYAPFVEPQIDGTGAFLLAVQYHASVTKDLEFLVEDNNIIFNRMRDFESFFMNSKGKYDLALPDYSIWEESSTPDGKPLPTQYYTFSQIMSHTGLIASSIVETWLGNVQQSEKLQKRAEILQEAIQTHLWDSNNNYYYRGMWSDTLELDTKIDGSTAAAVFTGFSDSQSHLQRISDKLTHLNHGIARYEGDRFFYSSIYNPCGKEVGAVEPPWGVCTCFLALSEIELNINSDEVDSRIQWMVDTSAYNNNPVGECIDGVSGLFVSAAAPDIYEHGGVYILTQLVKNGLSYGLNPKKLPKPN</sequence>
<gene>
    <name evidence="1" type="ORF">M0812_18593</name>
</gene>
<dbReference type="EMBL" id="JANTQA010000036">
    <property type="protein sequence ID" value="KAJ3436535.1"/>
    <property type="molecule type" value="Genomic_DNA"/>
</dbReference>
<dbReference type="PANTHER" id="PTHR31616">
    <property type="entry name" value="TREHALASE"/>
    <property type="match status" value="1"/>
</dbReference>
<proteinExistence type="predicted"/>
<evidence type="ECO:0000313" key="2">
    <source>
        <dbReference type="Proteomes" id="UP001146793"/>
    </source>
</evidence>
<dbReference type="GO" id="GO:0005975">
    <property type="term" value="P:carbohydrate metabolic process"/>
    <property type="evidence" value="ECO:0007669"/>
    <property type="project" value="InterPro"/>
</dbReference>
<dbReference type="Proteomes" id="UP001146793">
    <property type="component" value="Unassembled WGS sequence"/>
</dbReference>
<accession>A0AAV7Z5W8</accession>
<protein>
    <submittedName>
        <fullName evidence="1">Trehalase</fullName>
    </submittedName>
</protein>
<reference evidence="1" key="1">
    <citation type="submission" date="2022-08" db="EMBL/GenBank/DDBJ databases">
        <title>Novel sulphate-reducing endosymbionts in the free-living metamonad Anaeramoeba.</title>
        <authorList>
            <person name="Jerlstrom-Hultqvist J."/>
            <person name="Cepicka I."/>
            <person name="Gallot-Lavallee L."/>
            <person name="Salas-Leiva D."/>
            <person name="Curtis B.A."/>
            <person name="Zahonova K."/>
            <person name="Pipaliya S."/>
            <person name="Dacks J."/>
            <person name="Roger A.J."/>
        </authorList>
    </citation>
    <scope>NUCLEOTIDE SEQUENCE</scope>
    <source>
        <strain evidence="1">Busselton2</strain>
    </source>
</reference>